<sequence length="252" mass="28209">PHIESAKFAAALASHRDALFAQWTRDHDGRQPDDDERRGQVPDNEAPVPTNLDAFLRLIEHGWDTEATARPHGQHTTVVVHLDLATKIANLHLGPLLPDADRQYLTCDATCEVWFHRDGTLIGAGHRTRTINRRLRRALEHRDHTCVVPGCAATCGLHAHHLIHWDNGGPTELWNLVLVCPYHHRLHHRGVITITGPADRLKVTDAEGEELFGGSLAHPPQNPPPAVARYPGPTGERANWWWYNPFQPQAPP</sequence>
<accession>A0A1X0CGY5</accession>
<dbReference type="InterPro" id="IPR003870">
    <property type="entry name" value="DUF222"/>
</dbReference>
<feature type="domain" description="HNH nuclease" evidence="3">
    <location>
        <begin position="134"/>
        <end position="185"/>
    </location>
</feature>
<feature type="region of interest" description="Disordered" evidence="2">
    <location>
        <begin position="24"/>
        <end position="48"/>
    </location>
</feature>
<comment type="caution">
    <text evidence="4">The sequence shown here is derived from an EMBL/GenBank/DDBJ whole genome shotgun (WGS) entry which is preliminary data.</text>
</comment>
<dbReference type="Pfam" id="PF02720">
    <property type="entry name" value="DUF222"/>
    <property type="match status" value="1"/>
</dbReference>
<feature type="non-terminal residue" evidence="4">
    <location>
        <position position="1"/>
    </location>
</feature>
<evidence type="ECO:0000313" key="4">
    <source>
        <dbReference type="EMBL" id="ORA59338.1"/>
    </source>
</evidence>
<evidence type="ECO:0000313" key="5">
    <source>
        <dbReference type="Proteomes" id="UP000192801"/>
    </source>
</evidence>
<dbReference type="InterPro" id="IPR002711">
    <property type="entry name" value="HNH"/>
</dbReference>
<dbReference type="CDD" id="cd00085">
    <property type="entry name" value="HNHc"/>
    <property type="match status" value="1"/>
</dbReference>
<comment type="similarity">
    <text evidence="1">Belongs to the Rv1128c/1148c/1588c/1702c/1945/3466 family.</text>
</comment>
<dbReference type="GO" id="GO:0008270">
    <property type="term" value="F:zinc ion binding"/>
    <property type="evidence" value="ECO:0007669"/>
    <property type="project" value="InterPro"/>
</dbReference>
<dbReference type="GO" id="GO:0004519">
    <property type="term" value="F:endonuclease activity"/>
    <property type="evidence" value="ECO:0007669"/>
    <property type="project" value="InterPro"/>
</dbReference>
<dbReference type="Proteomes" id="UP000192801">
    <property type="component" value="Unassembled WGS sequence"/>
</dbReference>
<dbReference type="STRING" id="444597.BST26_21680"/>
<name>A0A1X0CGY5_9MYCO</name>
<proteinExistence type="inferred from homology"/>
<dbReference type="EMBL" id="MVHS01000135">
    <property type="protein sequence ID" value="ORA59338.1"/>
    <property type="molecule type" value="Genomic_DNA"/>
</dbReference>
<dbReference type="AlphaFoldDB" id="A0A1X0CGY5"/>
<evidence type="ECO:0000256" key="1">
    <source>
        <dbReference type="ARBA" id="ARBA00023450"/>
    </source>
</evidence>
<evidence type="ECO:0000256" key="2">
    <source>
        <dbReference type="SAM" id="MobiDB-lite"/>
    </source>
</evidence>
<dbReference type="OrthoDB" id="4752861at2"/>
<protein>
    <recommendedName>
        <fullName evidence="3">HNH nuclease domain-containing protein</fullName>
    </recommendedName>
</protein>
<organism evidence="4 5">
    <name type="scientific">Mycolicibacterium insubricum</name>
    <dbReference type="NCBI Taxonomy" id="444597"/>
    <lineage>
        <taxon>Bacteria</taxon>
        <taxon>Bacillati</taxon>
        <taxon>Actinomycetota</taxon>
        <taxon>Actinomycetes</taxon>
        <taxon>Mycobacteriales</taxon>
        <taxon>Mycobacteriaceae</taxon>
        <taxon>Mycolicibacterium</taxon>
    </lineage>
</organism>
<dbReference type="GO" id="GO:0003676">
    <property type="term" value="F:nucleic acid binding"/>
    <property type="evidence" value="ECO:0007669"/>
    <property type="project" value="InterPro"/>
</dbReference>
<evidence type="ECO:0000259" key="3">
    <source>
        <dbReference type="SMART" id="SM00507"/>
    </source>
</evidence>
<dbReference type="SMART" id="SM00507">
    <property type="entry name" value="HNHc"/>
    <property type="match status" value="1"/>
</dbReference>
<feature type="compositionally biased region" description="Basic and acidic residues" evidence="2">
    <location>
        <begin position="24"/>
        <end position="40"/>
    </location>
</feature>
<keyword evidence="5" id="KW-1185">Reference proteome</keyword>
<reference evidence="4 5" key="1">
    <citation type="submission" date="2016-12" db="EMBL/GenBank/DDBJ databases">
        <title>The new phylogeny of genus Mycobacterium.</title>
        <authorList>
            <person name="Tortoli E."/>
            <person name="Trovato A."/>
            <person name="Cirillo D.M."/>
        </authorList>
    </citation>
    <scope>NUCLEOTIDE SEQUENCE [LARGE SCALE GENOMIC DNA]</scope>
    <source>
        <strain evidence="4 5">DSM 45130</strain>
    </source>
</reference>
<feature type="non-terminal residue" evidence="4">
    <location>
        <position position="252"/>
    </location>
</feature>
<dbReference type="Gene3D" id="1.10.30.50">
    <property type="match status" value="1"/>
</dbReference>
<dbReference type="InterPro" id="IPR003615">
    <property type="entry name" value="HNH_nuc"/>
</dbReference>
<dbReference type="Pfam" id="PF01844">
    <property type="entry name" value="HNH"/>
    <property type="match status" value="1"/>
</dbReference>
<dbReference type="RefSeq" id="WP_133053050.1">
    <property type="nucleotide sequence ID" value="NZ_MVHS01000135.1"/>
</dbReference>
<gene>
    <name evidence="4" type="ORF">BST26_21680</name>
</gene>